<dbReference type="GO" id="GO:0044613">
    <property type="term" value="C:nuclear pore central transport channel"/>
    <property type="evidence" value="ECO:0007669"/>
    <property type="project" value="TreeGrafter"/>
</dbReference>
<sequence>MFGKSYSRSPQREDPYAYHPEKSGLSEIHTPFVLRSCRKSSGASPLSSARSGLPPNKSSMLSKFISGPTRAEIASVENSVLVYGFPMKMRNEVIEKFRKFGFIEEIINNEGNWITIVYDNCASANKALAYNFTFISEGVMIGVKIKGSLEVNRAQPNILSQTPQYLPKSQYLINTRKHRPLLSKIMEYVFNYPID</sequence>
<dbReference type="GO" id="GO:0044615">
    <property type="term" value="C:nuclear pore nuclear basket"/>
    <property type="evidence" value="ECO:0007669"/>
    <property type="project" value="TreeGrafter"/>
</dbReference>
<evidence type="ECO:0000256" key="4">
    <source>
        <dbReference type="ARBA" id="ARBA00022927"/>
    </source>
</evidence>
<comment type="subcellular location">
    <subcellularLocation>
        <location evidence="1">Nucleus</location>
        <location evidence="1">Nuclear pore complex</location>
    </subcellularLocation>
</comment>
<dbReference type="GO" id="GO:0051028">
    <property type="term" value="P:mRNA transport"/>
    <property type="evidence" value="ECO:0007669"/>
    <property type="project" value="UniProtKB-UniRule"/>
</dbReference>
<dbReference type="PROSITE" id="PS51472">
    <property type="entry name" value="RRM_NUP35"/>
    <property type="match status" value="1"/>
</dbReference>
<dbReference type="Gene3D" id="3.30.70.330">
    <property type="match status" value="1"/>
</dbReference>
<feature type="compositionally biased region" description="Basic and acidic residues" evidence="9">
    <location>
        <begin position="10"/>
        <end position="22"/>
    </location>
</feature>
<dbReference type="OrthoDB" id="1733656at2759"/>
<dbReference type="GO" id="GO:0006999">
    <property type="term" value="P:nuclear pore organization"/>
    <property type="evidence" value="ECO:0007669"/>
    <property type="project" value="TreeGrafter"/>
</dbReference>
<dbReference type="Proteomes" id="UP000187209">
    <property type="component" value="Unassembled WGS sequence"/>
</dbReference>
<protein>
    <recommendedName>
        <fullName evidence="10">RRM Nup35-type domain-containing protein</fullName>
    </recommendedName>
</protein>
<gene>
    <name evidence="11" type="ORF">SteCoe_35115</name>
</gene>
<dbReference type="EMBL" id="MPUH01001458">
    <property type="protein sequence ID" value="OMJ67660.1"/>
    <property type="molecule type" value="Genomic_DNA"/>
</dbReference>
<dbReference type="GO" id="GO:0003676">
    <property type="term" value="F:nucleic acid binding"/>
    <property type="evidence" value="ECO:0007669"/>
    <property type="project" value="InterPro"/>
</dbReference>
<dbReference type="GO" id="GO:0005543">
    <property type="term" value="F:phospholipid binding"/>
    <property type="evidence" value="ECO:0007669"/>
    <property type="project" value="TreeGrafter"/>
</dbReference>
<evidence type="ECO:0000256" key="1">
    <source>
        <dbReference type="ARBA" id="ARBA00004567"/>
    </source>
</evidence>
<evidence type="ECO:0000313" key="11">
    <source>
        <dbReference type="EMBL" id="OMJ67660.1"/>
    </source>
</evidence>
<dbReference type="AlphaFoldDB" id="A0A1R2ATD1"/>
<accession>A0A1R2ATD1</accession>
<evidence type="ECO:0000256" key="5">
    <source>
        <dbReference type="ARBA" id="ARBA00023010"/>
    </source>
</evidence>
<dbReference type="PANTHER" id="PTHR21527:SF6">
    <property type="entry name" value="NUCLEOPORIN NUP35"/>
    <property type="match status" value="1"/>
</dbReference>
<dbReference type="GO" id="GO:0006607">
    <property type="term" value="P:NLS-bearing protein import into nucleus"/>
    <property type="evidence" value="ECO:0007669"/>
    <property type="project" value="TreeGrafter"/>
</dbReference>
<keyword evidence="12" id="KW-1185">Reference proteome</keyword>
<feature type="region of interest" description="Disordered" evidence="9">
    <location>
        <begin position="1"/>
        <end position="22"/>
    </location>
</feature>
<evidence type="ECO:0000256" key="7">
    <source>
        <dbReference type="ARBA" id="ARBA00023242"/>
    </source>
</evidence>
<keyword evidence="5" id="KW-0811">Translocation</keyword>
<evidence type="ECO:0000256" key="6">
    <source>
        <dbReference type="ARBA" id="ARBA00023132"/>
    </source>
</evidence>
<comment type="caution">
    <text evidence="11">The sequence shown here is derived from an EMBL/GenBank/DDBJ whole genome shotgun (WGS) entry which is preliminary data.</text>
</comment>
<dbReference type="Pfam" id="PF05172">
    <property type="entry name" value="RRM_Nup35"/>
    <property type="match status" value="1"/>
</dbReference>
<reference evidence="11 12" key="1">
    <citation type="submission" date="2016-11" db="EMBL/GenBank/DDBJ databases">
        <title>The macronuclear genome of Stentor coeruleus: a giant cell with tiny introns.</title>
        <authorList>
            <person name="Slabodnick M."/>
            <person name="Ruby J.G."/>
            <person name="Reiff S.B."/>
            <person name="Swart E.C."/>
            <person name="Gosai S."/>
            <person name="Prabakaran S."/>
            <person name="Witkowska E."/>
            <person name="Larue G.E."/>
            <person name="Fisher S."/>
            <person name="Freeman R.M."/>
            <person name="Gunawardena J."/>
            <person name="Chu W."/>
            <person name="Stover N.A."/>
            <person name="Gregory B.D."/>
            <person name="Nowacki M."/>
            <person name="Derisi J."/>
            <person name="Roy S.W."/>
            <person name="Marshall W.F."/>
            <person name="Sood P."/>
        </authorList>
    </citation>
    <scope>NUCLEOTIDE SEQUENCE [LARGE SCALE GENOMIC DNA]</scope>
    <source>
        <strain evidence="11">WM001</strain>
    </source>
</reference>
<organism evidence="11 12">
    <name type="scientific">Stentor coeruleus</name>
    <dbReference type="NCBI Taxonomy" id="5963"/>
    <lineage>
        <taxon>Eukaryota</taxon>
        <taxon>Sar</taxon>
        <taxon>Alveolata</taxon>
        <taxon>Ciliophora</taxon>
        <taxon>Postciliodesmatophora</taxon>
        <taxon>Heterotrichea</taxon>
        <taxon>Heterotrichida</taxon>
        <taxon>Stentoridae</taxon>
        <taxon>Stentor</taxon>
    </lineage>
</organism>
<keyword evidence="6 8" id="KW-0906">Nuclear pore complex</keyword>
<evidence type="ECO:0000313" key="12">
    <source>
        <dbReference type="Proteomes" id="UP000187209"/>
    </source>
</evidence>
<keyword evidence="4" id="KW-0653">Protein transport</keyword>
<evidence type="ECO:0000256" key="9">
    <source>
        <dbReference type="SAM" id="MobiDB-lite"/>
    </source>
</evidence>
<dbReference type="SUPFAM" id="SSF54928">
    <property type="entry name" value="RNA-binding domain, RBD"/>
    <property type="match status" value="1"/>
</dbReference>
<evidence type="ECO:0000256" key="2">
    <source>
        <dbReference type="ARBA" id="ARBA00022448"/>
    </source>
</evidence>
<name>A0A1R2ATD1_9CILI</name>
<dbReference type="InterPro" id="IPR007846">
    <property type="entry name" value="RRM_NUP35_dom"/>
</dbReference>
<evidence type="ECO:0000256" key="8">
    <source>
        <dbReference type="PROSITE-ProRule" id="PRU00804"/>
    </source>
</evidence>
<proteinExistence type="predicted"/>
<dbReference type="InterPro" id="IPR035979">
    <property type="entry name" value="RBD_domain_sf"/>
</dbReference>
<evidence type="ECO:0000259" key="10">
    <source>
        <dbReference type="PROSITE" id="PS51472"/>
    </source>
</evidence>
<dbReference type="GO" id="GO:0017056">
    <property type="term" value="F:structural constituent of nuclear pore"/>
    <property type="evidence" value="ECO:0007669"/>
    <property type="project" value="TreeGrafter"/>
</dbReference>
<evidence type="ECO:0000256" key="3">
    <source>
        <dbReference type="ARBA" id="ARBA00022816"/>
    </source>
</evidence>
<keyword evidence="7 8" id="KW-0539">Nucleus</keyword>
<dbReference type="InterPro" id="IPR012677">
    <property type="entry name" value="Nucleotide-bd_a/b_plait_sf"/>
</dbReference>
<feature type="domain" description="RRM Nup35-type" evidence="10">
    <location>
        <begin position="74"/>
        <end position="153"/>
    </location>
</feature>
<keyword evidence="3 8" id="KW-0509">mRNA transport</keyword>
<dbReference type="PANTHER" id="PTHR21527">
    <property type="entry name" value="NUCLEOPORIN NUP35"/>
    <property type="match status" value="1"/>
</dbReference>
<keyword evidence="2 8" id="KW-0813">Transport</keyword>